<feature type="region of interest" description="Disordered" evidence="1">
    <location>
        <begin position="126"/>
        <end position="170"/>
    </location>
</feature>
<dbReference type="AlphaFoldDB" id="A0A3R7LWF0"/>
<accession>A0A3R7LWF0</accession>
<name>A0A3R7LWF0_TRYRA</name>
<proteinExistence type="predicted"/>
<dbReference type="Proteomes" id="UP000283634">
    <property type="component" value="Unassembled WGS sequence"/>
</dbReference>
<evidence type="ECO:0000256" key="1">
    <source>
        <dbReference type="SAM" id="MobiDB-lite"/>
    </source>
</evidence>
<protein>
    <recommendedName>
        <fullName evidence="4">Trans-sialidase</fullName>
    </recommendedName>
</protein>
<gene>
    <name evidence="2" type="ORF">TraAM80_10521</name>
</gene>
<comment type="caution">
    <text evidence="2">The sequence shown here is derived from an EMBL/GenBank/DDBJ whole genome shotgun (WGS) entry which is preliminary data.</text>
</comment>
<evidence type="ECO:0008006" key="4">
    <source>
        <dbReference type="Google" id="ProtNLM"/>
    </source>
</evidence>
<dbReference type="EMBL" id="MKGL01001026">
    <property type="protein sequence ID" value="RNE94885.1"/>
    <property type="molecule type" value="Genomic_DNA"/>
</dbReference>
<feature type="compositionally biased region" description="Basic and acidic residues" evidence="1">
    <location>
        <begin position="129"/>
        <end position="164"/>
    </location>
</feature>
<dbReference type="GeneID" id="40334454"/>
<reference evidence="2 3" key="1">
    <citation type="journal article" date="2018" name="BMC Genomics">
        <title>Genomic comparison of Trypanosoma conorhini and Trypanosoma rangeli to Trypanosoma cruzi strains of high and low virulence.</title>
        <authorList>
            <person name="Bradwell K.R."/>
            <person name="Koparde V.N."/>
            <person name="Matveyev A.V."/>
            <person name="Serrano M.G."/>
            <person name="Alves J.M."/>
            <person name="Parikh H."/>
            <person name="Huang B."/>
            <person name="Lee V."/>
            <person name="Espinosa-Alvarez O."/>
            <person name="Ortiz P.A."/>
            <person name="Costa-Martins A.G."/>
            <person name="Teixeira M.M."/>
            <person name="Buck G.A."/>
        </authorList>
    </citation>
    <scope>NUCLEOTIDE SEQUENCE [LARGE SCALE GENOMIC DNA]</scope>
    <source>
        <strain evidence="2 3">AM80</strain>
    </source>
</reference>
<evidence type="ECO:0000313" key="2">
    <source>
        <dbReference type="EMBL" id="RNE94885.1"/>
    </source>
</evidence>
<dbReference type="RefSeq" id="XP_029233023.1">
    <property type="nucleotide sequence ID" value="XM_029387135.1"/>
</dbReference>
<sequence length="188" mass="20062">MNAAVSGVTRIADGCNLTGAPLRIVWPVIERAGAPAYSFAGRGGRHVQELSTSWDGNKRWRTGGTGGAYVDGERVGPLGGTLVSASVPGSTTDAGDGARAEEMLLPPQDELVHVLFGGRRSRCGRRRERRDADERFAIQPAVEHHRAEGARGGEARPSSDDRSAVNHGSSAGRERQLRAWVCGCLFLF</sequence>
<evidence type="ECO:0000313" key="3">
    <source>
        <dbReference type="Proteomes" id="UP000283634"/>
    </source>
</evidence>
<keyword evidence="3" id="KW-1185">Reference proteome</keyword>
<organism evidence="2 3">
    <name type="scientific">Trypanosoma rangeli</name>
    <dbReference type="NCBI Taxonomy" id="5698"/>
    <lineage>
        <taxon>Eukaryota</taxon>
        <taxon>Discoba</taxon>
        <taxon>Euglenozoa</taxon>
        <taxon>Kinetoplastea</taxon>
        <taxon>Metakinetoplastina</taxon>
        <taxon>Trypanosomatida</taxon>
        <taxon>Trypanosomatidae</taxon>
        <taxon>Trypanosoma</taxon>
        <taxon>Herpetosoma</taxon>
    </lineage>
</organism>